<keyword evidence="3 6" id="KW-0812">Transmembrane</keyword>
<dbReference type="PANTHER" id="PTHR47089">
    <property type="entry name" value="ABC TRANSPORTER, PERMEASE PROTEIN"/>
    <property type="match status" value="1"/>
</dbReference>
<proteinExistence type="predicted"/>
<evidence type="ECO:0000313" key="7">
    <source>
        <dbReference type="EMBL" id="QSI75037.1"/>
    </source>
</evidence>
<keyword evidence="5 6" id="KW-0472">Membrane</keyword>
<feature type="transmembrane region" description="Helical" evidence="6">
    <location>
        <begin position="232"/>
        <end position="256"/>
    </location>
</feature>
<feature type="transmembrane region" description="Helical" evidence="6">
    <location>
        <begin position="144"/>
        <end position="162"/>
    </location>
</feature>
<evidence type="ECO:0000256" key="6">
    <source>
        <dbReference type="SAM" id="Phobius"/>
    </source>
</evidence>
<evidence type="ECO:0000256" key="4">
    <source>
        <dbReference type="ARBA" id="ARBA00022989"/>
    </source>
</evidence>
<dbReference type="InterPro" id="IPR001851">
    <property type="entry name" value="ABC_transp_permease"/>
</dbReference>
<evidence type="ECO:0000256" key="2">
    <source>
        <dbReference type="ARBA" id="ARBA00022475"/>
    </source>
</evidence>
<keyword evidence="4 6" id="KW-1133">Transmembrane helix</keyword>
<feature type="transmembrane region" description="Helical" evidence="6">
    <location>
        <begin position="12"/>
        <end position="34"/>
    </location>
</feature>
<feature type="transmembrane region" description="Helical" evidence="6">
    <location>
        <begin position="196"/>
        <end position="220"/>
    </location>
</feature>
<evidence type="ECO:0000256" key="3">
    <source>
        <dbReference type="ARBA" id="ARBA00022692"/>
    </source>
</evidence>
<keyword evidence="2" id="KW-1003">Cell membrane</keyword>
<organism evidence="7 8">
    <name type="scientific">Niveibacterium microcysteis</name>
    <dbReference type="NCBI Taxonomy" id="2811415"/>
    <lineage>
        <taxon>Bacteria</taxon>
        <taxon>Pseudomonadati</taxon>
        <taxon>Pseudomonadota</taxon>
        <taxon>Betaproteobacteria</taxon>
        <taxon>Rhodocyclales</taxon>
        <taxon>Rhodocyclaceae</taxon>
        <taxon>Niveibacterium</taxon>
    </lineage>
</organism>
<reference evidence="7 8" key="1">
    <citation type="submission" date="2021-02" db="EMBL/GenBank/DDBJ databases">
        <title>Niveibacterium changnyeongensis HC41.</title>
        <authorList>
            <person name="Kang M."/>
        </authorList>
    </citation>
    <scope>NUCLEOTIDE SEQUENCE [LARGE SCALE GENOMIC DNA]</scope>
    <source>
        <strain evidence="7 8">HC41</strain>
    </source>
</reference>
<feature type="transmembrane region" description="Helical" evidence="6">
    <location>
        <begin position="317"/>
        <end position="336"/>
    </location>
</feature>
<evidence type="ECO:0000313" key="8">
    <source>
        <dbReference type="Proteomes" id="UP000663570"/>
    </source>
</evidence>
<dbReference type="EMBL" id="CP071060">
    <property type="protein sequence ID" value="QSI75037.1"/>
    <property type="molecule type" value="Genomic_DNA"/>
</dbReference>
<dbReference type="CDD" id="cd06580">
    <property type="entry name" value="TM_PBP1_transp_TpRbsC_like"/>
    <property type="match status" value="1"/>
</dbReference>
<evidence type="ECO:0000256" key="5">
    <source>
        <dbReference type="ARBA" id="ARBA00023136"/>
    </source>
</evidence>
<comment type="subcellular location">
    <subcellularLocation>
        <location evidence="1">Cell membrane</location>
        <topology evidence="1">Multi-pass membrane protein</topology>
    </subcellularLocation>
</comment>
<feature type="transmembrane region" description="Helical" evidence="6">
    <location>
        <begin position="112"/>
        <end position="132"/>
    </location>
</feature>
<dbReference type="Pfam" id="PF02653">
    <property type="entry name" value="BPD_transp_2"/>
    <property type="match status" value="1"/>
</dbReference>
<feature type="transmembrane region" description="Helical" evidence="6">
    <location>
        <begin position="54"/>
        <end position="75"/>
    </location>
</feature>
<dbReference type="RefSeq" id="WP_206252234.1">
    <property type="nucleotide sequence ID" value="NZ_CP071060.1"/>
</dbReference>
<accession>A0ABX7LZU8</accession>
<dbReference type="Proteomes" id="UP000663570">
    <property type="component" value="Chromosome"/>
</dbReference>
<feature type="transmembrane region" description="Helical" evidence="6">
    <location>
        <begin position="262"/>
        <end position="285"/>
    </location>
</feature>
<feature type="transmembrane region" description="Helical" evidence="6">
    <location>
        <begin position="82"/>
        <end position="106"/>
    </location>
</feature>
<evidence type="ECO:0000256" key="1">
    <source>
        <dbReference type="ARBA" id="ARBA00004651"/>
    </source>
</evidence>
<keyword evidence="8" id="KW-1185">Reference proteome</keyword>
<gene>
    <name evidence="7" type="ORF">JY500_10880</name>
</gene>
<feature type="transmembrane region" description="Helical" evidence="6">
    <location>
        <begin position="292"/>
        <end position="311"/>
    </location>
</feature>
<protein>
    <submittedName>
        <fullName evidence="7">ABC transporter permease</fullName>
    </submittedName>
</protein>
<name>A0ABX7LZU8_9RHOO</name>
<sequence length="368" mass="37247">MSAAPARPRPLIDALLPVAALAIALMLFSLFVALEGQAPLEVLETIFAGAFGDAFGWQNTLLRAAPLILTGLAVALPARAGLVIIGGEGALAFGALGAAAVAVPLAGSPNPLLWLAMALAGMIAGGVLIGFAGALRQWRGVNETISSLLLSYIAVALMNHFVEGPLRDPASLNKPSTYPLAPEAMLGALPGLDVHVGLAVGVVCALLAWVFLHFTVWGFAVRVVGGNPRAAAMAGLAVTPWVIGLCAAGGAMAGLAGMIEVAAVHGACNASVLVGYGHAGILIAFIARQNPLAVVPAAVLIGGIGAAGSLLQRRLDMPDATVLVLQGILFVVLIAIETLRGHAWRLPQLAAPRHSPTPALAAKTDVSV</sequence>
<dbReference type="PANTHER" id="PTHR47089:SF1">
    <property type="entry name" value="GUANOSINE ABC TRANSPORTER PERMEASE PROTEIN NUPP"/>
    <property type="match status" value="1"/>
</dbReference>